<comment type="caution">
    <text evidence="7">The sequence shown here is derived from an EMBL/GenBank/DDBJ whole genome shotgun (WGS) entry which is preliminary data.</text>
</comment>
<evidence type="ECO:0000259" key="6">
    <source>
        <dbReference type="PROSITE" id="PS51352"/>
    </source>
</evidence>
<dbReference type="InterPro" id="IPR013740">
    <property type="entry name" value="Redoxin"/>
</dbReference>
<organism evidence="7 8">
    <name type="scientific">Pararcticibacter amylolyticus</name>
    <dbReference type="NCBI Taxonomy" id="2173175"/>
    <lineage>
        <taxon>Bacteria</taxon>
        <taxon>Pseudomonadati</taxon>
        <taxon>Bacteroidota</taxon>
        <taxon>Sphingobacteriia</taxon>
        <taxon>Sphingobacteriales</taxon>
        <taxon>Sphingobacteriaceae</taxon>
        <taxon>Pararcticibacter</taxon>
    </lineage>
</organism>
<protein>
    <recommendedName>
        <fullName evidence="6">Thioredoxin domain-containing protein</fullName>
    </recommendedName>
</protein>
<dbReference type="EMBL" id="QEAS01000016">
    <property type="protein sequence ID" value="PWG79203.1"/>
    <property type="molecule type" value="Genomic_DNA"/>
</dbReference>
<proteinExistence type="predicted"/>
<feature type="signal peptide" evidence="5">
    <location>
        <begin position="1"/>
        <end position="28"/>
    </location>
</feature>
<keyword evidence="8" id="KW-1185">Reference proteome</keyword>
<reference evidence="7 8" key="1">
    <citation type="submission" date="2018-04" db="EMBL/GenBank/DDBJ databases">
        <title>Pedobacter chongqingensis sp. nov., isolated from a rottenly hemp rope.</title>
        <authorList>
            <person name="Cai Y."/>
        </authorList>
    </citation>
    <scope>NUCLEOTIDE SEQUENCE [LARGE SCALE GENOMIC DNA]</scope>
    <source>
        <strain evidence="7 8">FJ4-8</strain>
    </source>
</reference>
<dbReference type="RefSeq" id="WP_109417219.1">
    <property type="nucleotide sequence ID" value="NZ_QEAS01000016.1"/>
</dbReference>
<evidence type="ECO:0000313" key="7">
    <source>
        <dbReference type="EMBL" id="PWG79203.1"/>
    </source>
</evidence>
<evidence type="ECO:0000256" key="4">
    <source>
        <dbReference type="ARBA" id="ARBA00023284"/>
    </source>
</evidence>
<evidence type="ECO:0000256" key="5">
    <source>
        <dbReference type="SAM" id="SignalP"/>
    </source>
</evidence>
<dbReference type="Proteomes" id="UP000245647">
    <property type="component" value="Unassembled WGS sequence"/>
</dbReference>
<name>A0A2U2PCV9_9SPHI</name>
<dbReference type="PROSITE" id="PS00194">
    <property type="entry name" value="THIOREDOXIN_1"/>
    <property type="match status" value="1"/>
</dbReference>
<dbReference type="InterPro" id="IPR013766">
    <property type="entry name" value="Thioredoxin_domain"/>
</dbReference>
<dbReference type="AlphaFoldDB" id="A0A2U2PCV9"/>
<dbReference type="InterPro" id="IPR017937">
    <property type="entry name" value="Thioredoxin_CS"/>
</dbReference>
<evidence type="ECO:0000256" key="3">
    <source>
        <dbReference type="ARBA" id="ARBA00023157"/>
    </source>
</evidence>
<evidence type="ECO:0000256" key="2">
    <source>
        <dbReference type="ARBA" id="ARBA00022748"/>
    </source>
</evidence>
<dbReference type="Pfam" id="PF14289">
    <property type="entry name" value="DUF4369"/>
    <property type="match status" value="1"/>
</dbReference>
<evidence type="ECO:0000313" key="8">
    <source>
        <dbReference type="Proteomes" id="UP000245647"/>
    </source>
</evidence>
<feature type="domain" description="Thioredoxin" evidence="6">
    <location>
        <begin position="233"/>
        <end position="373"/>
    </location>
</feature>
<gene>
    <name evidence="7" type="ORF">DDR33_18110</name>
</gene>
<dbReference type="Gene3D" id="3.40.30.10">
    <property type="entry name" value="Glutaredoxin"/>
    <property type="match status" value="1"/>
</dbReference>
<dbReference type="PANTHER" id="PTHR42852">
    <property type="entry name" value="THIOL:DISULFIDE INTERCHANGE PROTEIN DSBE"/>
    <property type="match status" value="1"/>
</dbReference>
<keyword evidence="4" id="KW-0676">Redox-active center</keyword>
<dbReference type="InterPro" id="IPR050553">
    <property type="entry name" value="Thioredoxin_ResA/DsbE_sf"/>
</dbReference>
<evidence type="ECO:0000256" key="1">
    <source>
        <dbReference type="ARBA" id="ARBA00004196"/>
    </source>
</evidence>
<dbReference type="PANTHER" id="PTHR42852:SF6">
    <property type="entry name" value="THIOL:DISULFIDE INTERCHANGE PROTEIN DSBE"/>
    <property type="match status" value="1"/>
</dbReference>
<dbReference type="GO" id="GO:0017004">
    <property type="term" value="P:cytochrome complex assembly"/>
    <property type="evidence" value="ECO:0007669"/>
    <property type="project" value="UniProtKB-KW"/>
</dbReference>
<keyword evidence="5" id="KW-0732">Signal</keyword>
<dbReference type="InterPro" id="IPR025380">
    <property type="entry name" value="DUF4369"/>
</dbReference>
<sequence>MMNIRTIKVILSLSVSPLLAFSQSGTFAIGGKVPQRYNGQFVKIYYVNGEAKVADSSMVKKGAFTLKGDLVAPVLGKLSFGNSEAGDRIDVFLSAGTIRVSAKDSIRHATVKGNELTEVHERLARQLRLADDKIYDQFNMYKNMPEGEAKKAYIARLMKELSSYSVQRREAIHKFVTENPASYVSLYYLDKSAPASVVNYETTYPYFDKLSAGLKATPLGKQLEARLLAAKNKLNGQPYKDFVSITPEGKSLSLKEVVGKNKYTLLDFWASWCGPCRKENPNVVKTFNAFKDKGFTVLSVSLDNDSAKWKQAIEKDGMPWYHVSSLMGWKEPAAVLYGIRAIPQNLLIDDQGRIVASNLREETLYNKVRELLK</sequence>
<dbReference type="SUPFAM" id="SSF52833">
    <property type="entry name" value="Thioredoxin-like"/>
    <property type="match status" value="1"/>
</dbReference>
<keyword evidence="3" id="KW-1015">Disulfide bond</keyword>
<dbReference type="PROSITE" id="PS51352">
    <property type="entry name" value="THIOREDOXIN_2"/>
    <property type="match status" value="1"/>
</dbReference>
<dbReference type="GO" id="GO:0030313">
    <property type="term" value="C:cell envelope"/>
    <property type="evidence" value="ECO:0007669"/>
    <property type="project" value="UniProtKB-SubCell"/>
</dbReference>
<keyword evidence="2" id="KW-0201">Cytochrome c-type biogenesis</keyword>
<dbReference type="Pfam" id="PF08534">
    <property type="entry name" value="Redoxin"/>
    <property type="match status" value="1"/>
</dbReference>
<dbReference type="OrthoDB" id="750178at2"/>
<accession>A0A2U2PCV9</accession>
<dbReference type="CDD" id="cd02966">
    <property type="entry name" value="TlpA_like_family"/>
    <property type="match status" value="1"/>
</dbReference>
<comment type="subcellular location">
    <subcellularLocation>
        <location evidence="1">Cell envelope</location>
    </subcellularLocation>
</comment>
<feature type="chain" id="PRO_5015539805" description="Thioredoxin domain-containing protein" evidence="5">
    <location>
        <begin position="29"/>
        <end position="373"/>
    </location>
</feature>
<dbReference type="InterPro" id="IPR036249">
    <property type="entry name" value="Thioredoxin-like_sf"/>
</dbReference>